<reference evidence="1" key="2">
    <citation type="journal article" date="2020" name="Nat. Commun.">
        <title>Large-scale genome sequencing of mycorrhizal fungi provides insights into the early evolution of symbiotic traits.</title>
        <authorList>
            <person name="Miyauchi S."/>
            <person name="Kiss E."/>
            <person name="Kuo A."/>
            <person name="Drula E."/>
            <person name="Kohler A."/>
            <person name="Sanchez-Garcia M."/>
            <person name="Morin E."/>
            <person name="Andreopoulos B."/>
            <person name="Barry K.W."/>
            <person name="Bonito G."/>
            <person name="Buee M."/>
            <person name="Carver A."/>
            <person name="Chen C."/>
            <person name="Cichocki N."/>
            <person name="Clum A."/>
            <person name="Culley D."/>
            <person name="Crous P.W."/>
            <person name="Fauchery L."/>
            <person name="Girlanda M."/>
            <person name="Hayes R.D."/>
            <person name="Keri Z."/>
            <person name="LaButti K."/>
            <person name="Lipzen A."/>
            <person name="Lombard V."/>
            <person name="Magnuson J."/>
            <person name="Maillard F."/>
            <person name="Murat C."/>
            <person name="Nolan M."/>
            <person name="Ohm R.A."/>
            <person name="Pangilinan J."/>
            <person name="Pereira M.F."/>
            <person name="Perotto S."/>
            <person name="Peter M."/>
            <person name="Pfister S."/>
            <person name="Riley R."/>
            <person name="Sitrit Y."/>
            <person name="Stielow J.B."/>
            <person name="Szollosi G."/>
            <person name="Zifcakova L."/>
            <person name="Stursova M."/>
            <person name="Spatafora J.W."/>
            <person name="Tedersoo L."/>
            <person name="Vaario L.M."/>
            <person name="Yamada A."/>
            <person name="Yan M."/>
            <person name="Wang P."/>
            <person name="Xu J."/>
            <person name="Bruns T."/>
            <person name="Baldrian P."/>
            <person name="Vilgalys R."/>
            <person name="Dunand C."/>
            <person name="Henrissat B."/>
            <person name="Grigoriev I.V."/>
            <person name="Hibbett D."/>
            <person name="Nagy L.G."/>
            <person name="Martin F.M."/>
        </authorList>
    </citation>
    <scope>NUCLEOTIDE SEQUENCE</scope>
    <source>
        <strain evidence="1">BED1</strain>
    </source>
</reference>
<dbReference type="Proteomes" id="UP001194468">
    <property type="component" value="Unassembled WGS sequence"/>
</dbReference>
<dbReference type="AlphaFoldDB" id="A0AAD4BTD1"/>
<protein>
    <submittedName>
        <fullName evidence="1">Uncharacterized protein</fullName>
    </submittedName>
</protein>
<dbReference type="EMBL" id="WHUW01000015">
    <property type="protein sequence ID" value="KAF8438892.1"/>
    <property type="molecule type" value="Genomic_DNA"/>
</dbReference>
<sequence length="114" mass="12856">MQSDVYIFHSVGDTRGYPQDRLVLKSLVVWRVTLTKGLPFVNVRHRLADTAHENLIVKGVCPPQNETAPTTRGKARQLPSLLSDPKCMKHTLQFLHDSAQFTQTFGDLTPPRDC</sequence>
<comment type="caution">
    <text evidence="1">The sequence shown here is derived from an EMBL/GenBank/DDBJ whole genome shotgun (WGS) entry which is preliminary data.</text>
</comment>
<gene>
    <name evidence="1" type="ORF">L210DRAFT_3542524</name>
</gene>
<evidence type="ECO:0000313" key="1">
    <source>
        <dbReference type="EMBL" id="KAF8438892.1"/>
    </source>
</evidence>
<organism evidence="1 2">
    <name type="scientific">Boletus edulis BED1</name>
    <dbReference type="NCBI Taxonomy" id="1328754"/>
    <lineage>
        <taxon>Eukaryota</taxon>
        <taxon>Fungi</taxon>
        <taxon>Dikarya</taxon>
        <taxon>Basidiomycota</taxon>
        <taxon>Agaricomycotina</taxon>
        <taxon>Agaricomycetes</taxon>
        <taxon>Agaricomycetidae</taxon>
        <taxon>Boletales</taxon>
        <taxon>Boletineae</taxon>
        <taxon>Boletaceae</taxon>
        <taxon>Boletoideae</taxon>
        <taxon>Boletus</taxon>
    </lineage>
</organism>
<accession>A0AAD4BTD1</accession>
<name>A0AAD4BTD1_BOLED</name>
<keyword evidence="2" id="KW-1185">Reference proteome</keyword>
<proteinExistence type="predicted"/>
<evidence type="ECO:0000313" key="2">
    <source>
        <dbReference type="Proteomes" id="UP001194468"/>
    </source>
</evidence>
<reference evidence="1" key="1">
    <citation type="submission" date="2019-10" db="EMBL/GenBank/DDBJ databases">
        <authorList>
            <consortium name="DOE Joint Genome Institute"/>
            <person name="Kuo A."/>
            <person name="Miyauchi S."/>
            <person name="Kiss E."/>
            <person name="Drula E."/>
            <person name="Kohler A."/>
            <person name="Sanchez-Garcia M."/>
            <person name="Andreopoulos B."/>
            <person name="Barry K.W."/>
            <person name="Bonito G."/>
            <person name="Buee M."/>
            <person name="Carver A."/>
            <person name="Chen C."/>
            <person name="Cichocki N."/>
            <person name="Clum A."/>
            <person name="Culley D."/>
            <person name="Crous P.W."/>
            <person name="Fauchery L."/>
            <person name="Girlanda M."/>
            <person name="Hayes R."/>
            <person name="Keri Z."/>
            <person name="LaButti K."/>
            <person name="Lipzen A."/>
            <person name="Lombard V."/>
            <person name="Magnuson J."/>
            <person name="Maillard F."/>
            <person name="Morin E."/>
            <person name="Murat C."/>
            <person name="Nolan M."/>
            <person name="Ohm R."/>
            <person name="Pangilinan J."/>
            <person name="Pereira M."/>
            <person name="Perotto S."/>
            <person name="Peter M."/>
            <person name="Riley R."/>
            <person name="Sitrit Y."/>
            <person name="Stielow B."/>
            <person name="Szollosi G."/>
            <person name="Zifcakova L."/>
            <person name="Stursova M."/>
            <person name="Spatafora J.W."/>
            <person name="Tedersoo L."/>
            <person name="Vaario L.-M."/>
            <person name="Yamada A."/>
            <person name="Yan M."/>
            <person name="Wang P."/>
            <person name="Xu J."/>
            <person name="Bruns T."/>
            <person name="Baldrian P."/>
            <person name="Vilgalys R."/>
            <person name="Henrissat B."/>
            <person name="Grigoriev I.V."/>
            <person name="Hibbett D."/>
            <person name="Nagy L.G."/>
            <person name="Martin F.M."/>
        </authorList>
    </citation>
    <scope>NUCLEOTIDE SEQUENCE</scope>
    <source>
        <strain evidence="1">BED1</strain>
    </source>
</reference>